<sequence length="389" mass="43686">MLEPKLRRYSILVAAGATCALAIGIVSLTPPITAQDALTLDAAEQIIIRPRVETSYREVVEDGVTRRIPETHVRYERTIRRHSDVSGMPAGQIRPLPHTREIGPLVQRIAAAKPDDETEELKEELRGMLDDQFEAMSAEQHEQIEQISKRLEQLKSQHQARAEAREEIIRRRMNELLRQPDPLAWDTNANRRRGGDVHTDVTVRTMPSPSLPAVPVRPQLPANHDDDWRPDPNRDQWERPQLNPPGRPADLGRPASLGRAAELDRASTFGIAPARIASDPRADHYLDARLAGAAHGLYSAIGRHAVDRSEESERNLRDAIKNAQRMIATVARRDDSNVRNTPLIRAIESAASQLMGSDADLEEDDESVLGDDRRQDRPDSDDDERRDSE</sequence>
<gene>
    <name evidence="3" type="ORF">Mal15_62990</name>
</gene>
<proteinExistence type="predicted"/>
<evidence type="ECO:0000313" key="3">
    <source>
        <dbReference type="EMBL" id="QEG02214.1"/>
    </source>
</evidence>
<dbReference type="AlphaFoldDB" id="A0A5B9MMP1"/>
<protein>
    <submittedName>
        <fullName evidence="3">Uncharacterized protein</fullName>
    </submittedName>
</protein>
<feature type="compositionally biased region" description="Acidic residues" evidence="2">
    <location>
        <begin position="359"/>
        <end position="369"/>
    </location>
</feature>
<organism evidence="3 4">
    <name type="scientific">Stieleria maiorica</name>
    <dbReference type="NCBI Taxonomy" id="2795974"/>
    <lineage>
        <taxon>Bacteria</taxon>
        <taxon>Pseudomonadati</taxon>
        <taxon>Planctomycetota</taxon>
        <taxon>Planctomycetia</taxon>
        <taxon>Pirellulales</taxon>
        <taxon>Pirellulaceae</taxon>
        <taxon>Stieleria</taxon>
    </lineage>
</organism>
<feature type="compositionally biased region" description="Basic and acidic residues" evidence="2">
    <location>
        <begin position="370"/>
        <end position="389"/>
    </location>
</feature>
<name>A0A5B9MMP1_9BACT</name>
<dbReference type="KEGG" id="smam:Mal15_62990"/>
<dbReference type="Proteomes" id="UP000321353">
    <property type="component" value="Chromosome"/>
</dbReference>
<evidence type="ECO:0000256" key="2">
    <source>
        <dbReference type="SAM" id="MobiDB-lite"/>
    </source>
</evidence>
<feature type="coiled-coil region" evidence="1">
    <location>
        <begin position="137"/>
        <end position="179"/>
    </location>
</feature>
<accession>A0A5B9MMP1</accession>
<keyword evidence="1" id="KW-0175">Coiled coil</keyword>
<keyword evidence="4" id="KW-1185">Reference proteome</keyword>
<feature type="region of interest" description="Disordered" evidence="2">
    <location>
        <begin position="181"/>
        <end position="254"/>
    </location>
</feature>
<evidence type="ECO:0000313" key="4">
    <source>
        <dbReference type="Proteomes" id="UP000321353"/>
    </source>
</evidence>
<reference evidence="3 4" key="1">
    <citation type="submission" date="2019-02" db="EMBL/GenBank/DDBJ databases">
        <title>Planctomycetal bacteria perform biofilm scaping via a novel small molecule.</title>
        <authorList>
            <person name="Jeske O."/>
            <person name="Boedeker C."/>
            <person name="Wiegand S."/>
            <person name="Breitling P."/>
            <person name="Kallscheuer N."/>
            <person name="Jogler M."/>
            <person name="Rohde M."/>
            <person name="Petersen J."/>
            <person name="Medema M.H."/>
            <person name="Surup F."/>
            <person name="Jogler C."/>
        </authorList>
    </citation>
    <scope>NUCLEOTIDE SEQUENCE [LARGE SCALE GENOMIC DNA]</scope>
    <source>
        <strain evidence="3 4">Mal15</strain>
    </source>
</reference>
<dbReference type="RefSeq" id="WP_147871183.1">
    <property type="nucleotide sequence ID" value="NZ_CP036264.1"/>
</dbReference>
<dbReference type="EMBL" id="CP036264">
    <property type="protein sequence ID" value="QEG02214.1"/>
    <property type="molecule type" value="Genomic_DNA"/>
</dbReference>
<feature type="compositionally biased region" description="Basic and acidic residues" evidence="2">
    <location>
        <begin position="223"/>
        <end position="238"/>
    </location>
</feature>
<feature type="region of interest" description="Disordered" evidence="2">
    <location>
        <begin position="351"/>
        <end position="389"/>
    </location>
</feature>
<evidence type="ECO:0000256" key="1">
    <source>
        <dbReference type="SAM" id="Coils"/>
    </source>
</evidence>